<dbReference type="EMBL" id="JARYMX010000007">
    <property type="protein sequence ID" value="KAJ9542427.1"/>
    <property type="molecule type" value="Genomic_DNA"/>
</dbReference>
<keyword evidence="4" id="KW-1185">Reference proteome</keyword>
<dbReference type="Proteomes" id="UP001172457">
    <property type="component" value="Chromosome 7"/>
</dbReference>
<dbReference type="Pfam" id="PF20167">
    <property type="entry name" value="Transposase_32"/>
    <property type="match status" value="1"/>
</dbReference>
<protein>
    <recommendedName>
        <fullName evidence="2">Putative plant transposon protein domain-containing protein</fullName>
    </recommendedName>
</protein>
<dbReference type="AlphaFoldDB" id="A0AA38T0A6"/>
<gene>
    <name evidence="3" type="ORF">OSB04_028933</name>
</gene>
<comment type="caution">
    <text evidence="3">The sequence shown here is derived from an EMBL/GenBank/DDBJ whole genome shotgun (WGS) entry which is preliminary data.</text>
</comment>
<proteinExistence type="predicted"/>
<feature type="region of interest" description="Disordered" evidence="1">
    <location>
        <begin position="116"/>
        <end position="144"/>
    </location>
</feature>
<reference evidence="3" key="1">
    <citation type="submission" date="2023-03" db="EMBL/GenBank/DDBJ databases">
        <title>Chromosome-scale reference genome and RAD-based genetic map of yellow starthistle (Centaurea solstitialis) reveal putative structural variation and QTLs associated with invader traits.</title>
        <authorList>
            <person name="Reatini B."/>
            <person name="Cang F.A."/>
            <person name="Jiang Q."/>
            <person name="Mckibben M.T.W."/>
            <person name="Barker M.S."/>
            <person name="Rieseberg L.H."/>
            <person name="Dlugosch K.M."/>
        </authorList>
    </citation>
    <scope>NUCLEOTIDE SEQUENCE</scope>
    <source>
        <strain evidence="3">CAN-66</strain>
        <tissue evidence="3">Leaf</tissue>
    </source>
</reference>
<feature type="compositionally biased region" description="Polar residues" evidence="1">
    <location>
        <begin position="20"/>
        <end position="32"/>
    </location>
</feature>
<dbReference type="Gene3D" id="1.10.10.60">
    <property type="entry name" value="Homeodomain-like"/>
    <property type="match status" value="1"/>
</dbReference>
<feature type="compositionally biased region" description="Polar residues" evidence="1">
    <location>
        <begin position="1"/>
        <end position="12"/>
    </location>
</feature>
<sequence>MSIESNTPSDFSQKPHSDPTHQNPEGSTTMTRSLDKGKTILIPSEDTSPSPTNLTITPDLNYPVYTPTKSEEMIAPLGYPTPLYEGVAHTLIMPTRSKKALNLKWESHIVYQRRKYSKRAQHPNRSAFRSYQPAAPCQPSPPRWVQRPNTNAARTPQTPILQSHSVFYTHQQILYFSVPFGSQTRGIPSRLCKRYSEAYADHQNHGMGTSLRSSRQLQPWVDTRLLEVSISDSFDIRVRGTLVNYSPTTLNRLLGTIPPVRSIFDRLSITVNGDDLHDILCTLNIPGTDWFFHGHRRCLKVNRLNIEAKVRSKFVRRTLLPTSHDMKLSMNRVLVVYCILKGYPFDVGRLISSHIKPSCDRLNGRLSYPTIIHKLLAARHVLVLPQDVMSDDDMQLPEPPALPLPEPHTYQFFPRVDRPPERIANHPSVMQVVYPLQLQIQWLMRERIQMMEYHFIFDDIMCTALGQLDEQLMRNLPPYPTPPIIRPPYFPPTRHELTQTNHTHNMASNLKGVKKTTMTDEIRRALCKHNKDNPSVTQKQLQEWVSQATISNTVKRSLEYLSLAPERCDVKRHKPAKFPDLEKSLDEWILQYQEHVNMTAWTMDVSANTIANYFRHCKLRSTDNMTFENSDEGGESTQELQNLIKELGYRNAMDVEDVLTHPEENVVA</sequence>
<evidence type="ECO:0000259" key="2">
    <source>
        <dbReference type="Pfam" id="PF20167"/>
    </source>
</evidence>
<dbReference type="InterPro" id="IPR046796">
    <property type="entry name" value="Transposase_32_dom"/>
</dbReference>
<feature type="domain" description="Putative plant transposon protein" evidence="2">
    <location>
        <begin position="234"/>
        <end position="381"/>
    </location>
</feature>
<organism evidence="3 4">
    <name type="scientific">Centaurea solstitialis</name>
    <name type="common">yellow star-thistle</name>
    <dbReference type="NCBI Taxonomy" id="347529"/>
    <lineage>
        <taxon>Eukaryota</taxon>
        <taxon>Viridiplantae</taxon>
        <taxon>Streptophyta</taxon>
        <taxon>Embryophyta</taxon>
        <taxon>Tracheophyta</taxon>
        <taxon>Spermatophyta</taxon>
        <taxon>Magnoliopsida</taxon>
        <taxon>eudicotyledons</taxon>
        <taxon>Gunneridae</taxon>
        <taxon>Pentapetalae</taxon>
        <taxon>asterids</taxon>
        <taxon>campanulids</taxon>
        <taxon>Asterales</taxon>
        <taxon>Asteraceae</taxon>
        <taxon>Carduoideae</taxon>
        <taxon>Cardueae</taxon>
        <taxon>Centaureinae</taxon>
        <taxon>Centaurea</taxon>
    </lineage>
</organism>
<name>A0AA38T0A6_9ASTR</name>
<evidence type="ECO:0000313" key="3">
    <source>
        <dbReference type="EMBL" id="KAJ9542427.1"/>
    </source>
</evidence>
<feature type="region of interest" description="Disordered" evidence="1">
    <location>
        <begin position="1"/>
        <end position="33"/>
    </location>
</feature>
<evidence type="ECO:0000256" key="1">
    <source>
        <dbReference type="SAM" id="MobiDB-lite"/>
    </source>
</evidence>
<evidence type="ECO:0000313" key="4">
    <source>
        <dbReference type="Proteomes" id="UP001172457"/>
    </source>
</evidence>
<accession>A0AA38T0A6</accession>